<gene>
    <name evidence="1" type="ORF">LTRI10_LOCUS52943</name>
</gene>
<sequence length="94" mass="10663">MKSGEKKMKFGFQLEKMKSNLGSIGEDEIWVSNPRKMLWPSPIHIPHSPIDPDSLSRSFRSPCNCLPMARPGDDGRNLSETRRQEIKEGLLLSP</sequence>
<evidence type="ECO:0000313" key="2">
    <source>
        <dbReference type="Proteomes" id="UP001497516"/>
    </source>
</evidence>
<organism evidence="1 2">
    <name type="scientific">Linum trigynum</name>
    <dbReference type="NCBI Taxonomy" id="586398"/>
    <lineage>
        <taxon>Eukaryota</taxon>
        <taxon>Viridiplantae</taxon>
        <taxon>Streptophyta</taxon>
        <taxon>Embryophyta</taxon>
        <taxon>Tracheophyta</taxon>
        <taxon>Spermatophyta</taxon>
        <taxon>Magnoliopsida</taxon>
        <taxon>eudicotyledons</taxon>
        <taxon>Gunneridae</taxon>
        <taxon>Pentapetalae</taxon>
        <taxon>rosids</taxon>
        <taxon>fabids</taxon>
        <taxon>Malpighiales</taxon>
        <taxon>Linaceae</taxon>
        <taxon>Linum</taxon>
    </lineage>
</organism>
<dbReference type="EMBL" id="OZ034822">
    <property type="protein sequence ID" value="CAL1413734.1"/>
    <property type="molecule type" value="Genomic_DNA"/>
</dbReference>
<dbReference type="Proteomes" id="UP001497516">
    <property type="component" value="Chromosome 9"/>
</dbReference>
<proteinExistence type="predicted"/>
<protein>
    <submittedName>
        <fullName evidence="1">Uncharacterized protein</fullName>
    </submittedName>
</protein>
<keyword evidence="2" id="KW-1185">Reference proteome</keyword>
<reference evidence="1 2" key="1">
    <citation type="submission" date="2024-04" db="EMBL/GenBank/DDBJ databases">
        <authorList>
            <person name="Fracassetti M."/>
        </authorList>
    </citation>
    <scope>NUCLEOTIDE SEQUENCE [LARGE SCALE GENOMIC DNA]</scope>
</reference>
<dbReference type="AlphaFoldDB" id="A0AAV2GSS7"/>
<evidence type="ECO:0000313" key="1">
    <source>
        <dbReference type="EMBL" id="CAL1413734.1"/>
    </source>
</evidence>
<name>A0AAV2GSS7_9ROSI</name>
<accession>A0AAV2GSS7</accession>